<accession>A0ABN3QRW2</accession>
<keyword evidence="2" id="KW-1185">Reference proteome</keyword>
<sequence>MANAGVVNATGDAAPDAWRRVVTLVIQSLEAPARGSLPAPPEHDALYKAMLRASPVGSTTAPEPGKSA</sequence>
<evidence type="ECO:0008006" key="3">
    <source>
        <dbReference type="Google" id="ProtNLM"/>
    </source>
</evidence>
<proteinExistence type="predicted"/>
<gene>
    <name evidence="1" type="ORF">GCM10010307_28050</name>
</gene>
<protein>
    <recommendedName>
        <fullName evidence="3">TetR family transcriptional regulator</fullName>
    </recommendedName>
</protein>
<evidence type="ECO:0000313" key="2">
    <source>
        <dbReference type="Proteomes" id="UP001500151"/>
    </source>
</evidence>
<organism evidence="1 2">
    <name type="scientific">Streptomyces vastus</name>
    <dbReference type="NCBI Taxonomy" id="285451"/>
    <lineage>
        <taxon>Bacteria</taxon>
        <taxon>Bacillati</taxon>
        <taxon>Actinomycetota</taxon>
        <taxon>Actinomycetes</taxon>
        <taxon>Kitasatosporales</taxon>
        <taxon>Streptomycetaceae</taxon>
        <taxon>Streptomyces</taxon>
    </lineage>
</organism>
<comment type="caution">
    <text evidence="1">The sequence shown here is derived from an EMBL/GenBank/DDBJ whole genome shotgun (WGS) entry which is preliminary data.</text>
</comment>
<dbReference type="Proteomes" id="UP001500151">
    <property type="component" value="Unassembled WGS sequence"/>
</dbReference>
<evidence type="ECO:0000313" key="1">
    <source>
        <dbReference type="EMBL" id="GAA2633560.1"/>
    </source>
</evidence>
<reference evidence="1 2" key="1">
    <citation type="journal article" date="2019" name="Int. J. Syst. Evol. Microbiol.">
        <title>The Global Catalogue of Microorganisms (GCM) 10K type strain sequencing project: providing services to taxonomists for standard genome sequencing and annotation.</title>
        <authorList>
            <consortium name="The Broad Institute Genomics Platform"/>
            <consortium name="The Broad Institute Genome Sequencing Center for Infectious Disease"/>
            <person name="Wu L."/>
            <person name="Ma J."/>
        </authorList>
    </citation>
    <scope>NUCLEOTIDE SEQUENCE [LARGE SCALE GENOMIC DNA]</scope>
    <source>
        <strain evidence="1 2">JCM 4524</strain>
    </source>
</reference>
<name>A0ABN3QRW2_9ACTN</name>
<dbReference type="EMBL" id="BAAASJ010000030">
    <property type="protein sequence ID" value="GAA2633560.1"/>
    <property type="molecule type" value="Genomic_DNA"/>
</dbReference>
<dbReference type="RefSeq" id="WP_344390136.1">
    <property type="nucleotide sequence ID" value="NZ_BAAASJ010000030.1"/>
</dbReference>